<evidence type="ECO:0000256" key="13">
    <source>
        <dbReference type="ARBA" id="ARBA00023264"/>
    </source>
</evidence>
<keyword evidence="8 16" id="KW-0812">Transmembrane</keyword>
<feature type="transmembrane region" description="Helical" evidence="16">
    <location>
        <begin position="36"/>
        <end position="54"/>
    </location>
</feature>
<keyword evidence="7 15" id="KW-0808">Transferase</keyword>
<evidence type="ECO:0000256" key="1">
    <source>
        <dbReference type="ARBA" id="ARBA00004141"/>
    </source>
</evidence>
<comment type="catalytic activity">
    <reaction evidence="14">
        <text>a CDP-1,2-diacyl-sn-glycerol + sn-glycerol 3-phosphate = a 1,2-diacyl-sn-glycero-3-phospho-(1'-sn-glycero-3'-phosphate) + CMP + H(+)</text>
        <dbReference type="Rhea" id="RHEA:12593"/>
        <dbReference type="ChEBI" id="CHEBI:15378"/>
        <dbReference type="ChEBI" id="CHEBI:57597"/>
        <dbReference type="ChEBI" id="CHEBI:58332"/>
        <dbReference type="ChEBI" id="CHEBI:60110"/>
        <dbReference type="ChEBI" id="CHEBI:60377"/>
        <dbReference type="EC" id="2.7.8.5"/>
    </reaction>
</comment>
<comment type="caution">
    <text evidence="17">The sequence shown here is derived from an EMBL/GenBank/DDBJ whole genome shotgun (WGS) entry which is preliminary data.</text>
</comment>
<keyword evidence="9 16" id="KW-1133">Transmembrane helix</keyword>
<evidence type="ECO:0000256" key="4">
    <source>
        <dbReference type="ARBA" id="ARBA00013170"/>
    </source>
</evidence>
<dbReference type="InterPro" id="IPR004570">
    <property type="entry name" value="Phosphatidylglycerol_P_synth"/>
</dbReference>
<evidence type="ECO:0000256" key="11">
    <source>
        <dbReference type="ARBA" id="ARBA00023136"/>
    </source>
</evidence>
<feature type="transmembrane region" description="Helical" evidence="16">
    <location>
        <begin position="12"/>
        <end position="30"/>
    </location>
</feature>
<feature type="transmembrane region" description="Helical" evidence="16">
    <location>
        <begin position="75"/>
        <end position="91"/>
    </location>
</feature>
<dbReference type="InterPro" id="IPR000462">
    <property type="entry name" value="CDP-OH_P_trans"/>
</dbReference>
<keyword evidence="13" id="KW-1208">Phospholipid metabolism</keyword>
<dbReference type="InterPro" id="IPR050324">
    <property type="entry name" value="CDP-alcohol_PTase-I"/>
</dbReference>
<evidence type="ECO:0000313" key="17">
    <source>
        <dbReference type="EMBL" id="NYF78914.1"/>
    </source>
</evidence>
<keyword evidence="10" id="KW-0443">Lipid metabolism</keyword>
<organism evidence="17 18">
    <name type="scientific">Granulicella arctica</name>
    <dbReference type="NCBI Taxonomy" id="940613"/>
    <lineage>
        <taxon>Bacteria</taxon>
        <taxon>Pseudomonadati</taxon>
        <taxon>Acidobacteriota</taxon>
        <taxon>Terriglobia</taxon>
        <taxon>Terriglobales</taxon>
        <taxon>Acidobacteriaceae</taxon>
        <taxon>Granulicella</taxon>
    </lineage>
</organism>
<evidence type="ECO:0000256" key="7">
    <source>
        <dbReference type="ARBA" id="ARBA00022679"/>
    </source>
</evidence>
<comment type="pathway">
    <text evidence="2">Phospholipid metabolism; phosphatidylglycerol biosynthesis; phosphatidylglycerol from CDP-diacylglycerol: step 1/2.</text>
</comment>
<reference evidence="17 18" key="1">
    <citation type="submission" date="2020-07" db="EMBL/GenBank/DDBJ databases">
        <title>Genomic Encyclopedia of Type Strains, Phase IV (KMG-V): Genome sequencing to study the core and pangenomes of soil and plant-associated prokaryotes.</title>
        <authorList>
            <person name="Whitman W."/>
        </authorList>
    </citation>
    <scope>NUCLEOTIDE SEQUENCE [LARGE SCALE GENOMIC DNA]</scope>
    <source>
        <strain evidence="17 18">X4EP2</strain>
    </source>
</reference>
<dbReference type="EC" id="2.7.8.5" evidence="4"/>
<dbReference type="GO" id="GO:0016020">
    <property type="term" value="C:membrane"/>
    <property type="evidence" value="ECO:0007669"/>
    <property type="project" value="UniProtKB-SubCell"/>
</dbReference>
<feature type="transmembrane region" description="Helical" evidence="16">
    <location>
        <begin position="133"/>
        <end position="152"/>
    </location>
</feature>
<keyword evidence="12" id="KW-0594">Phospholipid biosynthesis</keyword>
<comment type="similarity">
    <text evidence="3 15">Belongs to the CDP-alcohol phosphatidyltransferase class-I family.</text>
</comment>
<dbReference type="EMBL" id="JACCCW010000001">
    <property type="protein sequence ID" value="NYF78914.1"/>
    <property type="molecule type" value="Genomic_DNA"/>
</dbReference>
<dbReference type="PROSITE" id="PS00379">
    <property type="entry name" value="CDP_ALCOHOL_P_TRANSF"/>
    <property type="match status" value="1"/>
</dbReference>
<dbReference type="PANTHER" id="PTHR14269:SF11">
    <property type="entry name" value="CDP-DIACYLGLYCEROL--GLYCEROL-3-PHOSPHATE 3-PHOSPHATIDYLTRANSFERASE"/>
    <property type="match status" value="1"/>
</dbReference>
<protein>
    <recommendedName>
        <fullName evidence="5">CDP-diacylglycerol--glycerol-3-phosphate 3-phosphatidyltransferase</fullName>
        <ecNumber evidence="4">2.7.8.5</ecNumber>
    </recommendedName>
</protein>
<dbReference type="InterPro" id="IPR048254">
    <property type="entry name" value="CDP_ALCOHOL_P_TRANSF_CS"/>
</dbReference>
<evidence type="ECO:0000256" key="10">
    <source>
        <dbReference type="ARBA" id="ARBA00023098"/>
    </source>
</evidence>
<evidence type="ECO:0000256" key="16">
    <source>
        <dbReference type="SAM" id="Phobius"/>
    </source>
</evidence>
<evidence type="ECO:0000256" key="5">
    <source>
        <dbReference type="ARBA" id="ARBA00014944"/>
    </source>
</evidence>
<sequence length="198" mass="21912">MPFLSQFRAAPNLLTLLRLFIIPFLVIQILDGNYRTAFALFILAGISDGMDGLLARWLSQHTTLGQYLDPIADKLLLSTLFIVLTHVGLIPRYVTVLVFSRDLGILLIATLLFATGTLRNFRPSFFGKLNTLVQIVTLLVVLFQKIVPYAAVGTLRDVLVQSIAYLAPLSAAQYAWIILRRLSAHESSTAPLVSSGQR</sequence>
<dbReference type="GO" id="GO:0046474">
    <property type="term" value="P:glycerophospholipid biosynthetic process"/>
    <property type="evidence" value="ECO:0007669"/>
    <property type="project" value="TreeGrafter"/>
</dbReference>
<dbReference type="Gene3D" id="1.20.120.1760">
    <property type="match status" value="1"/>
</dbReference>
<accession>A0A7Y9PFU7</accession>
<dbReference type="Pfam" id="PF01066">
    <property type="entry name" value="CDP-OH_P_transf"/>
    <property type="match status" value="1"/>
</dbReference>
<dbReference type="InterPro" id="IPR043130">
    <property type="entry name" value="CDP-OH_PTrfase_TM_dom"/>
</dbReference>
<dbReference type="AlphaFoldDB" id="A0A7Y9PFU7"/>
<evidence type="ECO:0000256" key="9">
    <source>
        <dbReference type="ARBA" id="ARBA00022989"/>
    </source>
</evidence>
<keyword evidence="18" id="KW-1185">Reference proteome</keyword>
<evidence type="ECO:0000256" key="8">
    <source>
        <dbReference type="ARBA" id="ARBA00022692"/>
    </source>
</evidence>
<comment type="subcellular location">
    <subcellularLocation>
        <location evidence="1">Membrane</location>
        <topology evidence="1">Multi-pass membrane protein</topology>
    </subcellularLocation>
</comment>
<evidence type="ECO:0000256" key="15">
    <source>
        <dbReference type="RuleBase" id="RU003750"/>
    </source>
</evidence>
<keyword evidence="11 16" id="KW-0472">Membrane</keyword>
<dbReference type="PANTHER" id="PTHR14269">
    <property type="entry name" value="CDP-DIACYLGLYCEROL--GLYCEROL-3-PHOSPHATE 3-PHOSPHATIDYLTRANSFERASE-RELATED"/>
    <property type="match status" value="1"/>
</dbReference>
<evidence type="ECO:0000256" key="6">
    <source>
        <dbReference type="ARBA" id="ARBA00022516"/>
    </source>
</evidence>
<gene>
    <name evidence="17" type="ORF">HDF17_001201</name>
</gene>
<feature type="transmembrane region" description="Helical" evidence="16">
    <location>
        <begin position="103"/>
        <end position="121"/>
    </location>
</feature>
<evidence type="ECO:0000256" key="2">
    <source>
        <dbReference type="ARBA" id="ARBA00005042"/>
    </source>
</evidence>
<evidence type="ECO:0000256" key="14">
    <source>
        <dbReference type="ARBA" id="ARBA00048586"/>
    </source>
</evidence>
<evidence type="ECO:0000256" key="12">
    <source>
        <dbReference type="ARBA" id="ARBA00023209"/>
    </source>
</evidence>
<proteinExistence type="inferred from homology"/>
<dbReference type="Proteomes" id="UP000589520">
    <property type="component" value="Unassembled WGS sequence"/>
</dbReference>
<evidence type="ECO:0000313" key="18">
    <source>
        <dbReference type="Proteomes" id="UP000589520"/>
    </source>
</evidence>
<name>A0A7Y9PFU7_9BACT</name>
<evidence type="ECO:0000256" key="3">
    <source>
        <dbReference type="ARBA" id="ARBA00010441"/>
    </source>
</evidence>
<dbReference type="GO" id="GO:0008444">
    <property type="term" value="F:CDP-diacylglycerol-glycerol-3-phosphate 3-phosphatidyltransferase activity"/>
    <property type="evidence" value="ECO:0007669"/>
    <property type="project" value="UniProtKB-EC"/>
</dbReference>
<dbReference type="PIRSF" id="PIRSF000847">
    <property type="entry name" value="Phos_ph_gly_syn"/>
    <property type="match status" value="1"/>
</dbReference>
<dbReference type="RefSeq" id="WP_179488731.1">
    <property type="nucleotide sequence ID" value="NZ_JACCCW010000001.1"/>
</dbReference>
<keyword evidence="6" id="KW-0444">Lipid biosynthesis</keyword>